<feature type="chain" id="PRO_5002199211" evidence="1">
    <location>
        <begin position="23"/>
        <end position="164"/>
    </location>
</feature>
<keyword evidence="3" id="KW-1185">Reference proteome</keyword>
<sequence length="164" mass="18025">MKLATLLLVLLTTFFLVLTVSSNSSCELQICATYSINVADGNIDGFHFSSSNPAPAADTDYIPMFTQMMIPGNNVHSPIAQKLSLLGAEVGLSSRAWPDMLSHSVLMTPLNFDVKVLNTIMLEQVPGNKVVYSSVDRGLTDIFQARYPVEIISRPETFILRSRN</sequence>
<accession>A0A0C9M4N9</accession>
<dbReference type="OrthoDB" id="3691720at2759"/>
<protein>
    <submittedName>
        <fullName evidence="2">Uncharacterized protein</fullName>
    </submittedName>
</protein>
<reference evidence="2" key="1">
    <citation type="submission" date="2014-09" db="EMBL/GenBank/DDBJ databases">
        <title>Draft genome sequence of an oleaginous Mucoromycotina fungus Mucor ambiguus NBRC6742.</title>
        <authorList>
            <person name="Takeda I."/>
            <person name="Yamane N."/>
            <person name="Morita T."/>
            <person name="Tamano K."/>
            <person name="Machida M."/>
            <person name="Baker S."/>
            <person name="Koike H."/>
        </authorList>
    </citation>
    <scope>NUCLEOTIDE SEQUENCE</scope>
    <source>
        <strain evidence="2">NBRC 6742</strain>
    </source>
</reference>
<dbReference type="AlphaFoldDB" id="A0A0C9M4N9"/>
<evidence type="ECO:0000313" key="2">
    <source>
        <dbReference type="EMBL" id="GAN01284.1"/>
    </source>
</evidence>
<evidence type="ECO:0000256" key="1">
    <source>
        <dbReference type="SAM" id="SignalP"/>
    </source>
</evidence>
<feature type="signal peptide" evidence="1">
    <location>
        <begin position="1"/>
        <end position="22"/>
    </location>
</feature>
<proteinExistence type="predicted"/>
<keyword evidence="1" id="KW-0732">Signal</keyword>
<evidence type="ECO:0000313" key="3">
    <source>
        <dbReference type="Proteomes" id="UP000053815"/>
    </source>
</evidence>
<organism evidence="2">
    <name type="scientific">Mucor ambiguus</name>
    <dbReference type="NCBI Taxonomy" id="91626"/>
    <lineage>
        <taxon>Eukaryota</taxon>
        <taxon>Fungi</taxon>
        <taxon>Fungi incertae sedis</taxon>
        <taxon>Mucoromycota</taxon>
        <taxon>Mucoromycotina</taxon>
        <taxon>Mucoromycetes</taxon>
        <taxon>Mucorales</taxon>
        <taxon>Mucorineae</taxon>
        <taxon>Mucoraceae</taxon>
        <taxon>Mucor</taxon>
    </lineage>
</organism>
<gene>
    <name evidence="2" type="ORF">MAM1_0006d00717</name>
</gene>
<dbReference type="EMBL" id="DF836295">
    <property type="protein sequence ID" value="GAN01284.1"/>
    <property type="molecule type" value="Genomic_DNA"/>
</dbReference>
<dbReference type="Proteomes" id="UP000053815">
    <property type="component" value="Unassembled WGS sequence"/>
</dbReference>
<name>A0A0C9M4N9_9FUNG</name>